<dbReference type="AlphaFoldDB" id="A0A2J8AH65"/>
<evidence type="ECO:0000313" key="3">
    <source>
        <dbReference type="EMBL" id="PNH11857.1"/>
    </source>
</evidence>
<sequence length="97" mass="10408">MPFLARTRAAKWCGGPRALRVAAFTIAMVCPICITTMLVANAPVIAASIGGAAAVKLCINRTRPGAAPQPAKQRTPAKPPRRLIDPISVVRYDEQEW</sequence>
<accession>A0A2J8AH65</accession>
<name>A0A2J8AH65_9CHLO</name>
<evidence type="ECO:0000256" key="2">
    <source>
        <dbReference type="SAM" id="Phobius"/>
    </source>
</evidence>
<gene>
    <name evidence="3" type="ORF">TSOC_001264</name>
</gene>
<dbReference type="Proteomes" id="UP000236333">
    <property type="component" value="Unassembled WGS sequence"/>
</dbReference>
<keyword evidence="2" id="KW-1133">Transmembrane helix</keyword>
<feature type="region of interest" description="Disordered" evidence="1">
    <location>
        <begin position="63"/>
        <end position="84"/>
    </location>
</feature>
<feature type="transmembrane region" description="Helical" evidence="2">
    <location>
        <begin position="21"/>
        <end position="40"/>
    </location>
</feature>
<evidence type="ECO:0000256" key="1">
    <source>
        <dbReference type="SAM" id="MobiDB-lite"/>
    </source>
</evidence>
<dbReference type="EMBL" id="PGGS01000020">
    <property type="protein sequence ID" value="PNH11857.1"/>
    <property type="molecule type" value="Genomic_DNA"/>
</dbReference>
<proteinExistence type="predicted"/>
<comment type="caution">
    <text evidence="3">The sequence shown here is derived from an EMBL/GenBank/DDBJ whole genome shotgun (WGS) entry which is preliminary data.</text>
</comment>
<reference evidence="3 4" key="1">
    <citation type="journal article" date="2017" name="Mol. Biol. Evol.">
        <title>The 4-celled Tetrabaena socialis nuclear genome reveals the essential components for genetic control of cell number at the origin of multicellularity in the volvocine lineage.</title>
        <authorList>
            <person name="Featherston J."/>
            <person name="Arakaki Y."/>
            <person name="Hanschen E.R."/>
            <person name="Ferris P.J."/>
            <person name="Michod R.E."/>
            <person name="Olson B.J.S.C."/>
            <person name="Nozaki H."/>
            <person name="Durand P.M."/>
        </authorList>
    </citation>
    <scope>NUCLEOTIDE SEQUENCE [LARGE SCALE GENOMIC DNA]</scope>
    <source>
        <strain evidence="3 4">NIES-571</strain>
    </source>
</reference>
<keyword evidence="2" id="KW-0472">Membrane</keyword>
<protein>
    <submittedName>
        <fullName evidence="3">Uncharacterized protein</fullName>
    </submittedName>
</protein>
<organism evidence="3 4">
    <name type="scientific">Tetrabaena socialis</name>
    <dbReference type="NCBI Taxonomy" id="47790"/>
    <lineage>
        <taxon>Eukaryota</taxon>
        <taxon>Viridiplantae</taxon>
        <taxon>Chlorophyta</taxon>
        <taxon>core chlorophytes</taxon>
        <taxon>Chlorophyceae</taxon>
        <taxon>CS clade</taxon>
        <taxon>Chlamydomonadales</taxon>
        <taxon>Tetrabaenaceae</taxon>
        <taxon>Tetrabaena</taxon>
    </lineage>
</organism>
<keyword evidence="4" id="KW-1185">Reference proteome</keyword>
<evidence type="ECO:0000313" key="4">
    <source>
        <dbReference type="Proteomes" id="UP000236333"/>
    </source>
</evidence>
<keyword evidence="2" id="KW-0812">Transmembrane</keyword>